<sequence length="452" mass="49796">MGRRELITRTSAAAVSGAAVLGAAEGTRAAAADRRGASGGRPRSRPNILLIYTDDLGYGDFSCYGSTGIRTPRIDRLAREGVRFTDAYAGAVVCTPSRAALLTGRVGPRAGLPRVLFPEDENGLSDDERIIPEYLKSAGYATTCIGKWHLGAKPEHNPTRHGFDHFFGALYSNDMTPFELWRDEEVVESVVDQSTLTRRYTEEAVAAMDRSGDQPFFIYVAESMPHIPLHVEPRFEGASDAGLYGDVIQSLDHYVGVLLDALRERGLEEDTLVILTSDNGPWFEGSSGGLRGRKIYTYEGGLRVPCIARWPGVTPAGKVSELPVSVLDLLPTFCAYAGITPDPGVTLDGCDIRSVLEGADTAEHTPIYYFDDLGRTLDAVRDGRWKLHVRRHIENPDDPDRDQRELPELYDLERDPTESYNVSESHPAVVRRLRRLIEEFESDVKAELAKAG</sequence>
<dbReference type="InterPro" id="IPR017850">
    <property type="entry name" value="Alkaline_phosphatase_core_sf"/>
</dbReference>
<comment type="similarity">
    <text evidence="1">Belongs to the sulfatase family.</text>
</comment>
<proteinExistence type="inferred from homology"/>
<dbReference type="KEGG" id="sarm:DVA86_32300"/>
<evidence type="ECO:0000256" key="1">
    <source>
        <dbReference type="ARBA" id="ARBA00008779"/>
    </source>
</evidence>
<evidence type="ECO:0000256" key="3">
    <source>
        <dbReference type="ARBA" id="ARBA00022801"/>
    </source>
</evidence>
<organism evidence="6 7">
    <name type="scientific">Streptomyces armeniacus</name>
    <dbReference type="NCBI Taxonomy" id="83291"/>
    <lineage>
        <taxon>Bacteria</taxon>
        <taxon>Bacillati</taxon>
        <taxon>Actinomycetota</taxon>
        <taxon>Actinomycetes</taxon>
        <taxon>Kitasatosporales</taxon>
        <taxon>Streptomycetaceae</taxon>
        <taxon>Streptomyces</taxon>
    </lineage>
</organism>
<dbReference type="AlphaFoldDB" id="A0A345XY49"/>
<dbReference type="InterPro" id="IPR000917">
    <property type="entry name" value="Sulfatase_N"/>
</dbReference>
<name>A0A345XY49_9ACTN</name>
<dbReference type="PANTHER" id="PTHR42693">
    <property type="entry name" value="ARYLSULFATASE FAMILY MEMBER"/>
    <property type="match status" value="1"/>
</dbReference>
<dbReference type="InterPro" id="IPR050738">
    <property type="entry name" value="Sulfatase"/>
</dbReference>
<gene>
    <name evidence="6" type="ORF">DVA86_32300</name>
</gene>
<reference evidence="6 7" key="1">
    <citation type="submission" date="2018-07" db="EMBL/GenBank/DDBJ databases">
        <title>Draft genome of the type strain Streptomyces armeniacus ATCC 15676.</title>
        <authorList>
            <person name="Labana P."/>
            <person name="Gosse J.T."/>
            <person name="Boddy C.N."/>
        </authorList>
    </citation>
    <scope>NUCLEOTIDE SEQUENCE [LARGE SCALE GENOMIC DNA]</scope>
    <source>
        <strain evidence="6 7">ATCC 15676</strain>
    </source>
</reference>
<dbReference type="Pfam" id="PF00884">
    <property type="entry name" value="Sulfatase"/>
    <property type="match status" value="1"/>
</dbReference>
<dbReference type="PROSITE" id="PS00149">
    <property type="entry name" value="SULFATASE_2"/>
    <property type="match status" value="1"/>
</dbReference>
<evidence type="ECO:0000256" key="4">
    <source>
        <dbReference type="ARBA" id="ARBA00022837"/>
    </source>
</evidence>
<keyword evidence="2" id="KW-0479">Metal-binding</keyword>
<dbReference type="PANTHER" id="PTHR42693:SF53">
    <property type="entry name" value="ENDO-4-O-SULFATASE"/>
    <property type="match status" value="1"/>
</dbReference>
<evidence type="ECO:0000259" key="5">
    <source>
        <dbReference type="Pfam" id="PF00884"/>
    </source>
</evidence>
<feature type="domain" description="Sulfatase N-terminal" evidence="5">
    <location>
        <begin position="46"/>
        <end position="339"/>
    </location>
</feature>
<dbReference type="Proteomes" id="UP000254425">
    <property type="component" value="Chromosome"/>
</dbReference>
<dbReference type="GO" id="GO:0046872">
    <property type="term" value="F:metal ion binding"/>
    <property type="evidence" value="ECO:0007669"/>
    <property type="project" value="UniProtKB-KW"/>
</dbReference>
<keyword evidence="4" id="KW-0106">Calcium</keyword>
<keyword evidence="3" id="KW-0378">Hydrolase</keyword>
<dbReference type="Pfam" id="PF14707">
    <property type="entry name" value="Sulfatase_C"/>
    <property type="match status" value="1"/>
</dbReference>
<dbReference type="EMBL" id="CP031320">
    <property type="protein sequence ID" value="AXK36565.1"/>
    <property type="molecule type" value="Genomic_DNA"/>
</dbReference>
<dbReference type="GO" id="GO:0004065">
    <property type="term" value="F:arylsulfatase activity"/>
    <property type="evidence" value="ECO:0007669"/>
    <property type="project" value="TreeGrafter"/>
</dbReference>
<evidence type="ECO:0000313" key="7">
    <source>
        <dbReference type="Proteomes" id="UP000254425"/>
    </source>
</evidence>
<protein>
    <submittedName>
        <fullName evidence="6">Sulfatase</fullName>
    </submittedName>
</protein>
<dbReference type="Gene3D" id="3.40.720.10">
    <property type="entry name" value="Alkaline Phosphatase, subunit A"/>
    <property type="match status" value="1"/>
</dbReference>
<evidence type="ECO:0000313" key="6">
    <source>
        <dbReference type="EMBL" id="AXK36565.1"/>
    </source>
</evidence>
<evidence type="ECO:0000256" key="2">
    <source>
        <dbReference type="ARBA" id="ARBA00022723"/>
    </source>
</evidence>
<dbReference type="CDD" id="cd16026">
    <property type="entry name" value="GALNS_like"/>
    <property type="match status" value="1"/>
</dbReference>
<dbReference type="SUPFAM" id="SSF53649">
    <property type="entry name" value="Alkaline phosphatase-like"/>
    <property type="match status" value="1"/>
</dbReference>
<dbReference type="InterPro" id="IPR024607">
    <property type="entry name" value="Sulfatase_CS"/>
</dbReference>
<keyword evidence="7" id="KW-1185">Reference proteome</keyword>
<dbReference type="Gene3D" id="3.30.1120.10">
    <property type="match status" value="1"/>
</dbReference>
<accession>A0A345XY49</accession>